<dbReference type="EMBL" id="BK032771">
    <property type="protein sequence ID" value="DAF59496.1"/>
    <property type="molecule type" value="Genomic_DNA"/>
</dbReference>
<name>A0A8S5T8P4_9CAUD</name>
<evidence type="ECO:0000313" key="1">
    <source>
        <dbReference type="EMBL" id="DAF59496.1"/>
    </source>
</evidence>
<protein>
    <submittedName>
        <fullName evidence="1">Uncharacterized protein</fullName>
    </submittedName>
</protein>
<reference evidence="1" key="1">
    <citation type="journal article" date="2021" name="Proc. Natl. Acad. Sci. U.S.A.">
        <title>A Catalog of Tens of Thousands of Viruses from Human Metagenomes Reveals Hidden Associations with Chronic Diseases.</title>
        <authorList>
            <person name="Tisza M.J."/>
            <person name="Buck C.B."/>
        </authorList>
    </citation>
    <scope>NUCLEOTIDE SEQUENCE</scope>
    <source>
        <strain evidence="1">CtU557</strain>
    </source>
</reference>
<organism evidence="1">
    <name type="scientific">Podoviridae sp. ctU557</name>
    <dbReference type="NCBI Taxonomy" id="2827736"/>
    <lineage>
        <taxon>Viruses</taxon>
        <taxon>Duplodnaviria</taxon>
        <taxon>Heunggongvirae</taxon>
        <taxon>Uroviricota</taxon>
        <taxon>Caudoviricetes</taxon>
    </lineage>
</organism>
<proteinExistence type="predicted"/>
<accession>A0A8S5T8P4</accession>
<sequence length="120" mass="12132">MAKWANTSVLDALLDKVATGNQIIVTTSQPADRTAALAASLASTTLGPGDFTKTAGSPSGRQVTVAQKANISVSASGTATHVCIVDGTNLLYVTTVTSQALTSGNTVTIPAWKITVTNPS</sequence>